<accession>A0ABR2C578</accession>
<gene>
    <name evidence="1" type="ORF">V6N12_037245</name>
</gene>
<dbReference type="EMBL" id="JBBPBM010000068">
    <property type="protein sequence ID" value="KAK8513877.1"/>
    <property type="molecule type" value="Genomic_DNA"/>
</dbReference>
<name>A0ABR2C578_9ROSI</name>
<sequence length="308" mass="34778">MCLNPLKALAFLSFVHFGWGCINIYEFMVLWSFIFDLAVGNRGCNGYCSPFDLIIWDDQSYFMMVKCKGLPEKDEATKTWKSKAMSITFGSDLNKMKTCTFMIIDLADNDPKDSTDPLLAITNHDAEEPILLLAKEDVNHMVMSLQRINDILSEEKIMAFKDSEIQGILSDKVNDMVDFLQNSCTSDKITACNKVDFGESLQLDSKKLADFVSLNADMCMMEIMTGALMAMDLSISKKRKQWKDPKFDFSSSKNQELLEIHDYCFFKKPKIAGFSNANPKSINEKDCDSSKSAVGTSYCETTFADDLT</sequence>
<keyword evidence="2" id="KW-1185">Reference proteome</keyword>
<evidence type="ECO:0000313" key="2">
    <source>
        <dbReference type="Proteomes" id="UP001472677"/>
    </source>
</evidence>
<protein>
    <submittedName>
        <fullName evidence="1">Uncharacterized protein</fullName>
    </submittedName>
</protein>
<reference evidence="1 2" key="1">
    <citation type="journal article" date="2024" name="G3 (Bethesda)">
        <title>Genome assembly of Hibiscus sabdariffa L. provides insights into metabolisms of medicinal natural products.</title>
        <authorList>
            <person name="Kim T."/>
        </authorList>
    </citation>
    <scope>NUCLEOTIDE SEQUENCE [LARGE SCALE GENOMIC DNA]</scope>
    <source>
        <strain evidence="1">TK-2024</strain>
        <tissue evidence="1">Old leaves</tissue>
    </source>
</reference>
<proteinExistence type="predicted"/>
<dbReference type="Proteomes" id="UP001472677">
    <property type="component" value="Unassembled WGS sequence"/>
</dbReference>
<organism evidence="1 2">
    <name type="scientific">Hibiscus sabdariffa</name>
    <name type="common">roselle</name>
    <dbReference type="NCBI Taxonomy" id="183260"/>
    <lineage>
        <taxon>Eukaryota</taxon>
        <taxon>Viridiplantae</taxon>
        <taxon>Streptophyta</taxon>
        <taxon>Embryophyta</taxon>
        <taxon>Tracheophyta</taxon>
        <taxon>Spermatophyta</taxon>
        <taxon>Magnoliopsida</taxon>
        <taxon>eudicotyledons</taxon>
        <taxon>Gunneridae</taxon>
        <taxon>Pentapetalae</taxon>
        <taxon>rosids</taxon>
        <taxon>malvids</taxon>
        <taxon>Malvales</taxon>
        <taxon>Malvaceae</taxon>
        <taxon>Malvoideae</taxon>
        <taxon>Hibiscus</taxon>
    </lineage>
</organism>
<comment type="caution">
    <text evidence="1">The sequence shown here is derived from an EMBL/GenBank/DDBJ whole genome shotgun (WGS) entry which is preliminary data.</text>
</comment>
<evidence type="ECO:0000313" key="1">
    <source>
        <dbReference type="EMBL" id="KAK8513877.1"/>
    </source>
</evidence>